<proteinExistence type="predicted"/>
<evidence type="ECO:0000259" key="2">
    <source>
        <dbReference type="PROSITE" id="PS50102"/>
    </source>
</evidence>
<comment type="caution">
    <text evidence="3">The sequence shown here is derived from an EMBL/GenBank/DDBJ whole genome shotgun (WGS) entry which is preliminary data.</text>
</comment>
<dbReference type="PROSITE" id="PS50102">
    <property type="entry name" value="RRM"/>
    <property type="match status" value="2"/>
</dbReference>
<keyword evidence="1" id="KW-0694">RNA-binding</keyword>
<protein>
    <recommendedName>
        <fullName evidence="2">RRM domain-containing protein</fullName>
    </recommendedName>
</protein>
<dbReference type="InterPro" id="IPR000504">
    <property type="entry name" value="RRM_dom"/>
</dbReference>
<dbReference type="Gene3D" id="3.30.70.330">
    <property type="match status" value="4"/>
</dbReference>
<dbReference type="AlphaFoldDB" id="A0ABD1MI54"/>
<dbReference type="PANTHER" id="PTHR15592">
    <property type="entry name" value="MATRIN 3/NUCLEAR PROTEIN 220-RELATED"/>
    <property type="match status" value="1"/>
</dbReference>
<feature type="domain" description="RRM" evidence="2">
    <location>
        <begin position="231"/>
        <end position="303"/>
    </location>
</feature>
<evidence type="ECO:0000313" key="4">
    <source>
        <dbReference type="Proteomes" id="UP001603857"/>
    </source>
</evidence>
<dbReference type="EMBL" id="JBGMDY010000005">
    <property type="protein sequence ID" value="KAL2335501.1"/>
    <property type="molecule type" value="Genomic_DNA"/>
</dbReference>
<dbReference type="InterPro" id="IPR012677">
    <property type="entry name" value="Nucleotide-bd_a/b_plait_sf"/>
</dbReference>
<dbReference type="Proteomes" id="UP001603857">
    <property type="component" value="Unassembled WGS sequence"/>
</dbReference>
<dbReference type="SMART" id="SM00360">
    <property type="entry name" value="RRM"/>
    <property type="match status" value="2"/>
</dbReference>
<gene>
    <name evidence="3" type="ORF">Fmac_016714</name>
</gene>
<dbReference type="GO" id="GO:0003723">
    <property type="term" value="F:RNA binding"/>
    <property type="evidence" value="ECO:0007669"/>
    <property type="project" value="UniProtKB-UniRule"/>
</dbReference>
<accession>A0ABD1MI54</accession>
<evidence type="ECO:0000256" key="1">
    <source>
        <dbReference type="PROSITE-ProRule" id="PRU00176"/>
    </source>
</evidence>
<reference evidence="3 4" key="1">
    <citation type="submission" date="2024-08" db="EMBL/GenBank/DDBJ databases">
        <title>Insights into the chromosomal genome structure of Flemingia macrophylla.</title>
        <authorList>
            <person name="Ding Y."/>
            <person name="Zhao Y."/>
            <person name="Bi W."/>
            <person name="Wu M."/>
            <person name="Zhao G."/>
            <person name="Gong Y."/>
            <person name="Li W."/>
            <person name="Zhang P."/>
        </authorList>
    </citation>
    <scope>NUCLEOTIDE SEQUENCE [LARGE SCALE GENOMIC DNA]</scope>
    <source>
        <strain evidence="3">DYQJB</strain>
        <tissue evidence="3">Leaf</tissue>
    </source>
</reference>
<feature type="domain" description="RRM" evidence="2">
    <location>
        <begin position="25"/>
        <end position="103"/>
    </location>
</feature>
<dbReference type="SUPFAM" id="SSF54928">
    <property type="entry name" value="RNA-binding domain, RBD"/>
    <property type="match status" value="2"/>
</dbReference>
<sequence>MACSLKSDEEVSSPTKNQCELPPSKVVHFRNLPIECTDDDLIQSSKPFGRVTNAVCGVGLNKNQGFVEFEELDQAISMISHCASSSDHVVIRGRIVYVQYSDRAEISSNRFAKGNTLLVTMKLVQGAKLSIDVIHSVFSEYGFVQKISTFKKHAGFQILSLLLWLRIRFLADNAGNVDLCISYSEHQDLNIKFQSYRTRDYTNANLPVMHSIDRPTQLLPPLENHVLWASFRNLRYDVNVDLLYTVFSEIGTVEKISIFERHGQTQALIQYADVETAKIAKRTLDGICIYDGDCQLNLTYSRHSDVTIRGSIHKSRDFTKPWQNPQAASMYPGIFHPLQVEVYGGIPSWPIHGYITAYGTFPEQTYAVPQIPGYAAGQSNGMAHNENSIEPSPPGVPSSSHYMQVSFVGFYPPAPYFYYYGY</sequence>
<evidence type="ECO:0000313" key="3">
    <source>
        <dbReference type="EMBL" id="KAL2335501.1"/>
    </source>
</evidence>
<name>A0ABD1MI54_9FABA</name>
<dbReference type="InterPro" id="IPR035979">
    <property type="entry name" value="RBD_domain_sf"/>
</dbReference>
<keyword evidence="4" id="KW-1185">Reference proteome</keyword>
<organism evidence="3 4">
    <name type="scientific">Flemingia macrophylla</name>
    <dbReference type="NCBI Taxonomy" id="520843"/>
    <lineage>
        <taxon>Eukaryota</taxon>
        <taxon>Viridiplantae</taxon>
        <taxon>Streptophyta</taxon>
        <taxon>Embryophyta</taxon>
        <taxon>Tracheophyta</taxon>
        <taxon>Spermatophyta</taxon>
        <taxon>Magnoliopsida</taxon>
        <taxon>eudicotyledons</taxon>
        <taxon>Gunneridae</taxon>
        <taxon>Pentapetalae</taxon>
        <taxon>rosids</taxon>
        <taxon>fabids</taxon>
        <taxon>Fabales</taxon>
        <taxon>Fabaceae</taxon>
        <taxon>Papilionoideae</taxon>
        <taxon>50 kb inversion clade</taxon>
        <taxon>NPAAA clade</taxon>
        <taxon>indigoferoid/millettioid clade</taxon>
        <taxon>Phaseoleae</taxon>
        <taxon>Flemingia</taxon>
    </lineage>
</organism>
<dbReference type="Pfam" id="PF00076">
    <property type="entry name" value="RRM_1"/>
    <property type="match status" value="2"/>
</dbReference>